<dbReference type="PANTHER" id="PTHR40690:SF1">
    <property type="entry name" value="DUF1611 DOMAIN-CONTAINING PROTEIN"/>
    <property type="match status" value="1"/>
</dbReference>
<dbReference type="GeneID" id="1441558"/>
<dbReference type="PaxDb" id="273116-14324285"/>
<dbReference type="OrthoDB" id="30617at2157"/>
<dbReference type="HOGENOM" id="CLU_059741_0_1_2"/>
<feature type="domain" description="D-glutamate N-acetyltransferase-like N-terminal" evidence="2">
    <location>
        <begin position="39"/>
        <end position="132"/>
    </location>
</feature>
<sequence length="344" mass="38148">MENATILSEGVFATTYGKTANGLVRYSKRYHITSVIDSRLAGQDAGQVLMHKPSGIPIISSVEEAINGHAETLIVGIASDGGVLPENYRPYIRTALGYGMNIVSGLHDFVSDDPEFVKIARRTGSRITDVRKLFKDKKYFFTGNIEKVKAKKIAVLGTDSAIGKRTTAIYLNRAMKAIGKKSVMIGTGQTSWMQGFKYTVVVDAIVNDFVAGALETITYEAWDSERPDYMFIEGQGSVLHPAYPGSFEIIGATRPDAIILQHAPMRKYFDGFPGYEIPPLEKYIKILELLSNRKVIAIALNTENMDESMVKEEKSRLQAKFGIPVFDPLQRLSTVTREIDSYNI</sequence>
<evidence type="ECO:0000313" key="4">
    <source>
        <dbReference type="Proteomes" id="UP000001017"/>
    </source>
</evidence>
<dbReference type="PIRSF" id="PIRSF026760">
    <property type="entry name" value="UCP026760"/>
    <property type="match status" value="1"/>
</dbReference>
<dbReference type="Gene3D" id="3.40.50.300">
    <property type="entry name" value="P-loop containing nucleotide triphosphate hydrolases"/>
    <property type="match status" value="1"/>
</dbReference>
<evidence type="ECO:0000313" key="3">
    <source>
        <dbReference type="EMBL" id="BAB59213.1"/>
    </source>
</evidence>
<dbReference type="eggNOG" id="arCOG02828">
    <property type="taxonomic scope" value="Archaea"/>
</dbReference>
<proteinExistence type="predicted"/>
<dbReference type="InterPro" id="IPR035402">
    <property type="entry name" value="DgcN-like_N"/>
</dbReference>
<dbReference type="Pfam" id="PF17396">
    <property type="entry name" value="DUF1611_N"/>
    <property type="match status" value="1"/>
</dbReference>
<gene>
    <name evidence="3" type="ORF">TVG0072555</name>
</gene>
<protein>
    <recommendedName>
        <fullName evidence="5">DUF1611 domain-containing protein</fullName>
    </recommendedName>
</protein>
<dbReference type="PhylomeDB" id="Q97CN0"/>
<dbReference type="InterPro" id="IPR011669">
    <property type="entry name" value="DgcN-like"/>
</dbReference>
<dbReference type="STRING" id="273116.gene:9380837"/>
<dbReference type="KEGG" id="tvo:TVG0072555"/>
<dbReference type="InterPro" id="IPR035086">
    <property type="entry name" value="DgcN-like_C"/>
</dbReference>
<dbReference type="Gene3D" id="3.40.50.720">
    <property type="entry name" value="NAD(P)-binding Rossmann-like Domain"/>
    <property type="match status" value="1"/>
</dbReference>
<dbReference type="AlphaFoldDB" id="Q97CN0"/>
<dbReference type="SUPFAM" id="SSF52540">
    <property type="entry name" value="P-loop containing nucleoside triphosphate hydrolases"/>
    <property type="match status" value="1"/>
</dbReference>
<reference evidence="3 4" key="1">
    <citation type="journal article" date="1999" name="Proc. Jpn. Acad.">
        <title>Determination of the complete genomic DNA sequence of Thermoplasma volvanium GSS1.</title>
        <authorList>
            <person name="Kawashima T."/>
            <person name="Yamamoto Y."/>
            <person name="Aramaki H."/>
            <person name="Nunoshiba T."/>
            <person name="Kawamoto T."/>
            <person name="Watanabe K."/>
            <person name="Yamazaki M."/>
            <person name="Kanehori K."/>
            <person name="Amano N."/>
            <person name="Ohya Y."/>
            <person name="Makino K."/>
            <person name="Suzuki M."/>
        </authorList>
    </citation>
    <scope>NUCLEOTIDE SEQUENCE [LARGE SCALE GENOMIC DNA]</scope>
    <source>
        <strain evidence="4">ATCC 51530 / DSM 4299 / JCM 9571 / NBRC 15438 / GSS1</strain>
    </source>
</reference>
<keyword evidence="4" id="KW-1185">Reference proteome</keyword>
<evidence type="ECO:0000259" key="2">
    <source>
        <dbReference type="Pfam" id="PF17396"/>
    </source>
</evidence>
<dbReference type="RefSeq" id="WP_010916328.1">
    <property type="nucleotide sequence ID" value="NC_002689.2"/>
</dbReference>
<evidence type="ECO:0008006" key="5">
    <source>
        <dbReference type="Google" id="ProtNLM"/>
    </source>
</evidence>
<organism evidence="3 4">
    <name type="scientific">Thermoplasma volcanium (strain ATCC 51530 / DSM 4299 / JCM 9571 / NBRC 15438 / GSS1)</name>
    <dbReference type="NCBI Taxonomy" id="273116"/>
    <lineage>
        <taxon>Archaea</taxon>
        <taxon>Methanobacteriati</taxon>
        <taxon>Thermoplasmatota</taxon>
        <taxon>Thermoplasmata</taxon>
        <taxon>Thermoplasmatales</taxon>
        <taxon>Thermoplasmataceae</taxon>
        <taxon>Thermoplasma</taxon>
    </lineage>
</organism>
<evidence type="ECO:0000259" key="1">
    <source>
        <dbReference type="Pfam" id="PF07755"/>
    </source>
</evidence>
<dbReference type="InterPro" id="IPR027417">
    <property type="entry name" value="P-loop_NTPase"/>
</dbReference>
<dbReference type="Pfam" id="PF07755">
    <property type="entry name" value="DUF1611"/>
    <property type="match status" value="1"/>
</dbReference>
<accession>Q97CN0</accession>
<dbReference type="PANTHER" id="PTHR40690">
    <property type="entry name" value="GLL3100 PROTEIN"/>
    <property type="match status" value="1"/>
</dbReference>
<dbReference type="Proteomes" id="UP000001017">
    <property type="component" value="Chromosome"/>
</dbReference>
<feature type="domain" description="D-glutamate N-acetyltransferase-like C-terminal" evidence="1">
    <location>
        <begin position="140"/>
        <end position="331"/>
    </location>
</feature>
<name>Q97CN0_THEVO</name>
<reference evidence="3 4" key="2">
    <citation type="journal article" date="2000" name="Proc. Natl. Acad. Sci. U.S.A.">
        <title>Archaeal adaptation to higher temperatures revealed by genomic sequence of Thermoplasma volcanium.</title>
        <authorList>
            <person name="Kawashima T."/>
            <person name="Amano N."/>
            <person name="Koike H."/>
            <person name="Makino S."/>
            <person name="Higuchi S."/>
            <person name="Kawashima-Ohya Y."/>
            <person name="Watanabe K."/>
            <person name="Yamazaki M."/>
            <person name="Kanehori K."/>
            <person name="Kawamoto T."/>
            <person name="Nunoshiba T."/>
            <person name="Yamamoto Y."/>
            <person name="Aramaki H."/>
            <person name="Makino K."/>
            <person name="Suzuki M."/>
        </authorList>
    </citation>
    <scope>NUCLEOTIDE SEQUENCE [LARGE SCALE GENOMIC DNA]</scope>
    <source>
        <strain evidence="4">ATCC 51530 / DSM 4299 / JCM 9571 / NBRC 15438 / GSS1</strain>
    </source>
</reference>
<dbReference type="EMBL" id="BA000011">
    <property type="protein sequence ID" value="BAB59213.1"/>
    <property type="molecule type" value="Genomic_DNA"/>
</dbReference>